<name>A0A9K3GXN3_HELAN</name>
<reference evidence="1" key="2">
    <citation type="submission" date="2020-06" db="EMBL/GenBank/DDBJ databases">
        <title>Helianthus annuus Genome sequencing and assembly Release 2.</title>
        <authorList>
            <person name="Gouzy J."/>
            <person name="Langlade N."/>
            <person name="Munos S."/>
        </authorList>
    </citation>
    <scope>NUCLEOTIDE SEQUENCE</scope>
    <source>
        <tissue evidence="1">Leaves</tissue>
    </source>
</reference>
<evidence type="ECO:0000313" key="2">
    <source>
        <dbReference type="Proteomes" id="UP000215914"/>
    </source>
</evidence>
<gene>
    <name evidence="1" type="ORF">HanXRQr2_Chr16g0745801</name>
</gene>
<accession>A0A9K3GXN3</accession>
<comment type="caution">
    <text evidence="1">The sequence shown here is derived from an EMBL/GenBank/DDBJ whole genome shotgun (WGS) entry which is preliminary data.</text>
</comment>
<sequence length="54" mass="5972">MGNPILLLIYTADILNPDLGTTPFLHSNTKAIPSYITFLRAQCDTCHAMSHRAL</sequence>
<proteinExistence type="predicted"/>
<dbReference type="Proteomes" id="UP000215914">
    <property type="component" value="Unassembled WGS sequence"/>
</dbReference>
<evidence type="ECO:0000313" key="1">
    <source>
        <dbReference type="EMBL" id="KAF5759807.1"/>
    </source>
</evidence>
<dbReference type="AlphaFoldDB" id="A0A9K3GXN3"/>
<protein>
    <submittedName>
        <fullName evidence="1">Uncharacterized protein</fullName>
    </submittedName>
</protein>
<dbReference type="Gramene" id="mRNA:HanXRQr2_Chr16g0745801">
    <property type="protein sequence ID" value="CDS:HanXRQr2_Chr16g0745801.1"/>
    <property type="gene ID" value="HanXRQr2_Chr16g0745801"/>
</dbReference>
<dbReference type="EMBL" id="MNCJ02000331">
    <property type="protein sequence ID" value="KAF5759807.1"/>
    <property type="molecule type" value="Genomic_DNA"/>
</dbReference>
<reference evidence="1" key="1">
    <citation type="journal article" date="2017" name="Nature">
        <title>The sunflower genome provides insights into oil metabolism, flowering and Asterid evolution.</title>
        <authorList>
            <person name="Badouin H."/>
            <person name="Gouzy J."/>
            <person name="Grassa C.J."/>
            <person name="Murat F."/>
            <person name="Staton S.E."/>
            <person name="Cottret L."/>
            <person name="Lelandais-Briere C."/>
            <person name="Owens G.L."/>
            <person name="Carrere S."/>
            <person name="Mayjonade B."/>
            <person name="Legrand L."/>
            <person name="Gill N."/>
            <person name="Kane N.C."/>
            <person name="Bowers J.E."/>
            <person name="Hubner S."/>
            <person name="Bellec A."/>
            <person name="Berard A."/>
            <person name="Berges H."/>
            <person name="Blanchet N."/>
            <person name="Boniface M.C."/>
            <person name="Brunel D."/>
            <person name="Catrice O."/>
            <person name="Chaidir N."/>
            <person name="Claudel C."/>
            <person name="Donnadieu C."/>
            <person name="Faraut T."/>
            <person name="Fievet G."/>
            <person name="Helmstetter N."/>
            <person name="King M."/>
            <person name="Knapp S.J."/>
            <person name="Lai Z."/>
            <person name="Le Paslier M.C."/>
            <person name="Lippi Y."/>
            <person name="Lorenzon L."/>
            <person name="Mandel J.R."/>
            <person name="Marage G."/>
            <person name="Marchand G."/>
            <person name="Marquand E."/>
            <person name="Bret-Mestries E."/>
            <person name="Morien E."/>
            <person name="Nambeesan S."/>
            <person name="Nguyen T."/>
            <person name="Pegot-Espagnet P."/>
            <person name="Pouilly N."/>
            <person name="Raftis F."/>
            <person name="Sallet E."/>
            <person name="Schiex T."/>
            <person name="Thomas J."/>
            <person name="Vandecasteele C."/>
            <person name="Vares D."/>
            <person name="Vear F."/>
            <person name="Vautrin S."/>
            <person name="Crespi M."/>
            <person name="Mangin B."/>
            <person name="Burke J.M."/>
            <person name="Salse J."/>
            <person name="Munos S."/>
            <person name="Vincourt P."/>
            <person name="Rieseberg L.H."/>
            <person name="Langlade N.B."/>
        </authorList>
    </citation>
    <scope>NUCLEOTIDE SEQUENCE</scope>
    <source>
        <tissue evidence="1">Leaves</tissue>
    </source>
</reference>
<organism evidence="1 2">
    <name type="scientific">Helianthus annuus</name>
    <name type="common">Common sunflower</name>
    <dbReference type="NCBI Taxonomy" id="4232"/>
    <lineage>
        <taxon>Eukaryota</taxon>
        <taxon>Viridiplantae</taxon>
        <taxon>Streptophyta</taxon>
        <taxon>Embryophyta</taxon>
        <taxon>Tracheophyta</taxon>
        <taxon>Spermatophyta</taxon>
        <taxon>Magnoliopsida</taxon>
        <taxon>eudicotyledons</taxon>
        <taxon>Gunneridae</taxon>
        <taxon>Pentapetalae</taxon>
        <taxon>asterids</taxon>
        <taxon>campanulids</taxon>
        <taxon>Asterales</taxon>
        <taxon>Asteraceae</taxon>
        <taxon>Asteroideae</taxon>
        <taxon>Heliantheae alliance</taxon>
        <taxon>Heliantheae</taxon>
        <taxon>Helianthus</taxon>
    </lineage>
</organism>
<keyword evidence="2" id="KW-1185">Reference proteome</keyword>